<feature type="compositionally biased region" description="Basic and acidic residues" evidence="1">
    <location>
        <begin position="134"/>
        <end position="147"/>
    </location>
</feature>
<gene>
    <name evidence="2" type="ORF">TNCT_736781</name>
</gene>
<evidence type="ECO:0000256" key="1">
    <source>
        <dbReference type="SAM" id="MobiDB-lite"/>
    </source>
</evidence>
<accession>A0A8X6F1T8</accession>
<dbReference type="Proteomes" id="UP000887116">
    <property type="component" value="Unassembled WGS sequence"/>
</dbReference>
<name>A0A8X6F1T8_TRICU</name>
<feature type="compositionally biased region" description="Basic and acidic residues" evidence="1">
    <location>
        <begin position="160"/>
        <end position="173"/>
    </location>
</feature>
<evidence type="ECO:0000313" key="2">
    <source>
        <dbReference type="EMBL" id="GFQ67657.1"/>
    </source>
</evidence>
<reference evidence="2" key="1">
    <citation type="submission" date="2020-07" db="EMBL/GenBank/DDBJ databases">
        <title>Multicomponent nature underlies the extraordinary mechanical properties of spider dragline silk.</title>
        <authorList>
            <person name="Kono N."/>
            <person name="Nakamura H."/>
            <person name="Mori M."/>
            <person name="Yoshida Y."/>
            <person name="Ohtoshi R."/>
            <person name="Malay A.D."/>
            <person name="Moran D.A.P."/>
            <person name="Tomita M."/>
            <person name="Numata K."/>
            <person name="Arakawa K."/>
        </authorList>
    </citation>
    <scope>NUCLEOTIDE SEQUENCE</scope>
</reference>
<protein>
    <submittedName>
        <fullName evidence="2">Uncharacterized protein</fullName>
    </submittedName>
</protein>
<organism evidence="2 3">
    <name type="scientific">Trichonephila clavata</name>
    <name type="common">Joro spider</name>
    <name type="synonym">Nephila clavata</name>
    <dbReference type="NCBI Taxonomy" id="2740835"/>
    <lineage>
        <taxon>Eukaryota</taxon>
        <taxon>Metazoa</taxon>
        <taxon>Ecdysozoa</taxon>
        <taxon>Arthropoda</taxon>
        <taxon>Chelicerata</taxon>
        <taxon>Arachnida</taxon>
        <taxon>Araneae</taxon>
        <taxon>Araneomorphae</taxon>
        <taxon>Entelegynae</taxon>
        <taxon>Araneoidea</taxon>
        <taxon>Nephilidae</taxon>
        <taxon>Trichonephila</taxon>
    </lineage>
</organism>
<dbReference type="EMBL" id="BMAO01020478">
    <property type="protein sequence ID" value="GFQ67657.1"/>
    <property type="molecule type" value="Genomic_DNA"/>
</dbReference>
<evidence type="ECO:0000313" key="3">
    <source>
        <dbReference type="Proteomes" id="UP000887116"/>
    </source>
</evidence>
<sequence>MESDVQILDFFFVRALPSTSGANQNMDDQELKMFLYRLAHLKIEDNADADKKPDDDNSIRRRFVRYFVDRNGEKYLDQENAAKRARVEIQDNAGLNVPAQDVYDSEGVEVLAEFLDGARRLNNDGDHECYERVDHDIKEGKDSEESKGAIPKKPGNPNKRAHDSELMEDDSSHYSESSSNQNDPEEQEQRIAELHEDEDNIISFRDDRSIQRFETPPEIRHLFRSNDYQIHPASRIGRYVMIREADGVYHLKVSDFFKRM</sequence>
<dbReference type="AlphaFoldDB" id="A0A8X6F1T8"/>
<proteinExistence type="predicted"/>
<feature type="region of interest" description="Disordered" evidence="1">
    <location>
        <begin position="134"/>
        <end position="189"/>
    </location>
</feature>
<comment type="caution">
    <text evidence="2">The sequence shown here is derived from an EMBL/GenBank/DDBJ whole genome shotgun (WGS) entry which is preliminary data.</text>
</comment>
<keyword evidence="3" id="KW-1185">Reference proteome</keyword>